<comment type="similarity">
    <text evidence="1">Belongs to the LysR transcriptional regulatory family.</text>
</comment>
<organism evidence="7 8">
    <name type="scientific">Microbacterium oxydans</name>
    <dbReference type="NCBI Taxonomy" id="82380"/>
    <lineage>
        <taxon>Bacteria</taxon>
        <taxon>Bacillati</taxon>
        <taxon>Actinomycetota</taxon>
        <taxon>Actinomycetes</taxon>
        <taxon>Micrococcales</taxon>
        <taxon>Microbacteriaceae</taxon>
        <taxon>Microbacterium</taxon>
    </lineage>
</organism>
<evidence type="ECO:0000256" key="4">
    <source>
        <dbReference type="ARBA" id="ARBA00023163"/>
    </source>
</evidence>
<dbReference type="InterPro" id="IPR036388">
    <property type="entry name" value="WH-like_DNA-bd_sf"/>
</dbReference>
<gene>
    <name evidence="7" type="primary">iciA</name>
    <name evidence="7" type="ORF">RS83_03584</name>
</gene>
<feature type="region of interest" description="Disordered" evidence="5">
    <location>
        <begin position="73"/>
        <end position="114"/>
    </location>
</feature>
<comment type="caution">
    <text evidence="7">The sequence shown here is derived from an EMBL/GenBank/DDBJ whole genome shotgun (WGS) entry which is preliminary data.</text>
</comment>
<dbReference type="AlphaFoldDB" id="A0A0F0L880"/>
<keyword evidence="3" id="KW-0238">DNA-binding</keyword>
<proteinExistence type="inferred from homology"/>
<dbReference type="InterPro" id="IPR036390">
    <property type="entry name" value="WH_DNA-bd_sf"/>
</dbReference>
<dbReference type="GO" id="GO:0003700">
    <property type="term" value="F:DNA-binding transcription factor activity"/>
    <property type="evidence" value="ECO:0007669"/>
    <property type="project" value="InterPro"/>
</dbReference>
<feature type="compositionally biased region" description="Low complexity" evidence="5">
    <location>
        <begin position="73"/>
        <end position="83"/>
    </location>
</feature>
<evidence type="ECO:0000256" key="3">
    <source>
        <dbReference type="ARBA" id="ARBA00023125"/>
    </source>
</evidence>
<sequence>MKIALLRRFVVLAEELHFPRAAEKLGIPLASLHTSIDKLEEEVGHPVIHRESPTRLTKVGELLLVEAQQTVAAAPAPAPKQQAPGGGKAKASKGKGRAPIVKGQPKPYKKRQGR</sequence>
<dbReference type="Proteomes" id="UP000033640">
    <property type="component" value="Unassembled WGS sequence"/>
</dbReference>
<dbReference type="GO" id="GO:0003677">
    <property type="term" value="F:DNA binding"/>
    <property type="evidence" value="ECO:0007669"/>
    <property type="project" value="UniProtKB-KW"/>
</dbReference>
<evidence type="ECO:0000259" key="6">
    <source>
        <dbReference type="PROSITE" id="PS50931"/>
    </source>
</evidence>
<name>A0A0F0L880_9MICO</name>
<dbReference type="Gene3D" id="1.10.10.10">
    <property type="entry name" value="Winged helix-like DNA-binding domain superfamily/Winged helix DNA-binding domain"/>
    <property type="match status" value="1"/>
</dbReference>
<dbReference type="EMBL" id="JYIW01000026">
    <property type="protein sequence ID" value="KJL28510.1"/>
    <property type="molecule type" value="Genomic_DNA"/>
</dbReference>
<protein>
    <submittedName>
        <fullName evidence="7">Chromosome initiation inhibitor</fullName>
    </submittedName>
</protein>
<dbReference type="RefSeq" id="WP_045280750.1">
    <property type="nucleotide sequence ID" value="NZ_JYIW01000026.1"/>
</dbReference>
<feature type="domain" description="HTH lysR-type" evidence="6">
    <location>
        <begin position="1"/>
        <end position="57"/>
    </location>
</feature>
<dbReference type="PATRIC" id="fig|82380.11.peg.3610"/>
<accession>A0A0F0L880</accession>
<keyword evidence="2" id="KW-0805">Transcription regulation</keyword>
<dbReference type="Pfam" id="PF00126">
    <property type="entry name" value="HTH_1"/>
    <property type="match status" value="1"/>
</dbReference>
<dbReference type="SUPFAM" id="SSF46785">
    <property type="entry name" value="Winged helix' DNA-binding domain"/>
    <property type="match status" value="1"/>
</dbReference>
<evidence type="ECO:0000256" key="5">
    <source>
        <dbReference type="SAM" id="MobiDB-lite"/>
    </source>
</evidence>
<dbReference type="GO" id="GO:0032993">
    <property type="term" value="C:protein-DNA complex"/>
    <property type="evidence" value="ECO:0007669"/>
    <property type="project" value="TreeGrafter"/>
</dbReference>
<dbReference type="InterPro" id="IPR000847">
    <property type="entry name" value="LysR_HTH_N"/>
</dbReference>
<evidence type="ECO:0000256" key="1">
    <source>
        <dbReference type="ARBA" id="ARBA00009437"/>
    </source>
</evidence>
<keyword evidence="4" id="KW-0804">Transcription</keyword>
<evidence type="ECO:0000313" key="7">
    <source>
        <dbReference type="EMBL" id="KJL28510.1"/>
    </source>
</evidence>
<evidence type="ECO:0000313" key="8">
    <source>
        <dbReference type="Proteomes" id="UP000033640"/>
    </source>
</evidence>
<dbReference type="PROSITE" id="PS50931">
    <property type="entry name" value="HTH_LYSR"/>
    <property type="match status" value="1"/>
</dbReference>
<dbReference type="OrthoDB" id="3636008at2"/>
<dbReference type="PANTHER" id="PTHR30346">
    <property type="entry name" value="TRANSCRIPTIONAL DUAL REGULATOR HCAR-RELATED"/>
    <property type="match status" value="1"/>
</dbReference>
<evidence type="ECO:0000256" key="2">
    <source>
        <dbReference type="ARBA" id="ARBA00023015"/>
    </source>
</evidence>
<reference evidence="7 8" key="1">
    <citation type="submission" date="2015-02" db="EMBL/GenBank/DDBJ databases">
        <title>Draft genome sequences of ten Microbacterium spp. with emphasis on heavy metal contaminated environments.</title>
        <authorList>
            <person name="Corretto E."/>
        </authorList>
    </citation>
    <scope>NUCLEOTIDE SEQUENCE [LARGE SCALE GENOMIC DNA]</scope>
    <source>
        <strain evidence="7 8">BEL4b</strain>
    </source>
</reference>
<dbReference type="PANTHER" id="PTHR30346:SF28">
    <property type="entry name" value="HTH-TYPE TRANSCRIPTIONAL REGULATOR CYNR"/>
    <property type="match status" value="1"/>
</dbReference>